<proteinExistence type="predicted"/>
<dbReference type="SUPFAM" id="SSF63829">
    <property type="entry name" value="Calcium-dependent phosphotriesterase"/>
    <property type="match status" value="1"/>
</dbReference>
<evidence type="ECO:0008006" key="2">
    <source>
        <dbReference type="Google" id="ProtNLM"/>
    </source>
</evidence>
<dbReference type="AlphaFoldDB" id="A0A7V4CHK1"/>
<protein>
    <recommendedName>
        <fullName evidence="2">6-bladed beta-propeller</fullName>
    </recommendedName>
</protein>
<accession>A0A7V4CHK1</accession>
<dbReference type="Gene3D" id="2.120.10.30">
    <property type="entry name" value="TolB, C-terminal domain"/>
    <property type="match status" value="1"/>
</dbReference>
<evidence type="ECO:0000313" key="1">
    <source>
        <dbReference type="EMBL" id="HGQ55179.1"/>
    </source>
</evidence>
<dbReference type="InterPro" id="IPR011042">
    <property type="entry name" value="6-blade_b-propeller_TolB-like"/>
</dbReference>
<gene>
    <name evidence="1" type="ORF">ENU28_01785</name>
</gene>
<name>A0A7V4CHK1_UNCW3</name>
<sequence>MDTGGYVFITNSSEWGILKYKYDWQRDSLIYIRNFSYNFIPLGIATMANDSLCPERSFWVCDSINNRIIKFDYDGNFQAQFLGLQSPRIIARGRSLNNQEYYLYVIDSNSRRIVRLKHRKDNNTTTLVNERTFDFEISEIEFDGTLWIADNSNSRLLRWKEDLSESIYTFGSYGTGRNQFKGINHITIPIGIKNNKLVYFDRMIIGERRWESDCGIQIYRLGVEVKDFKASRASNPYSVKIEFKLTDFAYVTLKVINLNTITLINNEYKEPGYYEITFYGNPGRYEAQIIAKSRFESIRNEPPIQDMRSSIFYISDQSGGGGGGTQPPPGEPPCPIIYPYSFSTYYEDNNILPISFSETTDYHILKENLKEEDGFYKIFIKEDYEDSSYFDKFSLLSISHNESLNIGIVNNFIFGYQNTISPISFIDHTNKDWRNEILTPFDNNYLSLKDSGYLIANFGEVSLPNGGIIVILLRSKTQLVGGRNQPFSSSETIYGRKNWAYTYWDLREELKNYNGELVINFSFLKGAEIDYLGLISSFISITQIETLKLVSAYHNLYGEITDIINEEDNVKIPLKKNENIFISFLAESSSNSPILEKKTYIFYTKGKYFRNEEEYLGKDLEGSEKIVLCLNKTYYKDMLEYYLDITGKIIIEIYDIKGSLVKRDEKLIKKKGNILFP</sequence>
<dbReference type="EMBL" id="DTBX01000067">
    <property type="protein sequence ID" value="HGQ55179.1"/>
    <property type="molecule type" value="Genomic_DNA"/>
</dbReference>
<organism evidence="1">
    <name type="scientific">candidate division WOR-3 bacterium</name>
    <dbReference type="NCBI Taxonomy" id="2052148"/>
    <lineage>
        <taxon>Bacteria</taxon>
        <taxon>Bacteria division WOR-3</taxon>
    </lineage>
</organism>
<reference evidence="1" key="1">
    <citation type="journal article" date="2020" name="mSystems">
        <title>Genome- and Community-Level Interaction Insights into Carbon Utilization and Element Cycling Functions of Hydrothermarchaeota in Hydrothermal Sediment.</title>
        <authorList>
            <person name="Zhou Z."/>
            <person name="Liu Y."/>
            <person name="Xu W."/>
            <person name="Pan J."/>
            <person name="Luo Z.H."/>
            <person name="Li M."/>
        </authorList>
    </citation>
    <scope>NUCLEOTIDE SEQUENCE [LARGE SCALE GENOMIC DNA]</scope>
    <source>
        <strain evidence="1">SpSt-655</strain>
    </source>
</reference>
<comment type="caution">
    <text evidence="1">The sequence shown here is derived from an EMBL/GenBank/DDBJ whole genome shotgun (WGS) entry which is preliminary data.</text>
</comment>